<evidence type="ECO:0000256" key="1">
    <source>
        <dbReference type="SAM" id="MobiDB-lite"/>
    </source>
</evidence>
<feature type="region of interest" description="Disordered" evidence="1">
    <location>
        <begin position="1"/>
        <end position="47"/>
    </location>
</feature>
<evidence type="ECO:0000313" key="2">
    <source>
        <dbReference type="EMBL" id="EMD37603.1"/>
    </source>
</evidence>
<sequence>MDSLRPGIQRNRSDNIILRSPRDRKGIPTMSTADGSRPSADGASSGDFDVLVEVSRMIRRSAQRRSMYECLREQEDRPEAPPECEVAPGTRRDPENFDILEEICTAICSPSAVGGPSKIRATRVG</sequence>
<gene>
    <name evidence="2" type="ORF">CERSUDRAFT_114251</name>
</gene>
<reference evidence="2 3" key="1">
    <citation type="journal article" date="2012" name="Proc. Natl. Acad. Sci. U.S.A.">
        <title>Comparative genomics of Ceriporiopsis subvermispora and Phanerochaete chrysosporium provide insight into selective ligninolysis.</title>
        <authorList>
            <person name="Fernandez-Fueyo E."/>
            <person name="Ruiz-Duenas F.J."/>
            <person name="Ferreira P."/>
            <person name="Floudas D."/>
            <person name="Hibbett D.S."/>
            <person name="Canessa P."/>
            <person name="Larrondo L.F."/>
            <person name="James T.Y."/>
            <person name="Seelenfreund D."/>
            <person name="Lobos S."/>
            <person name="Polanco R."/>
            <person name="Tello M."/>
            <person name="Honda Y."/>
            <person name="Watanabe T."/>
            <person name="Watanabe T."/>
            <person name="Ryu J.S."/>
            <person name="Kubicek C.P."/>
            <person name="Schmoll M."/>
            <person name="Gaskell J."/>
            <person name="Hammel K.E."/>
            <person name="St John F.J."/>
            <person name="Vanden Wymelenberg A."/>
            <person name="Sabat G."/>
            <person name="Splinter BonDurant S."/>
            <person name="Syed K."/>
            <person name="Yadav J.S."/>
            <person name="Doddapaneni H."/>
            <person name="Subramanian V."/>
            <person name="Lavin J.L."/>
            <person name="Oguiza J.A."/>
            <person name="Perez G."/>
            <person name="Pisabarro A.G."/>
            <person name="Ramirez L."/>
            <person name="Santoyo F."/>
            <person name="Master E."/>
            <person name="Coutinho P.M."/>
            <person name="Henrissat B."/>
            <person name="Lombard V."/>
            <person name="Magnuson J.K."/>
            <person name="Kuees U."/>
            <person name="Hori C."/>
            <person name="Igarashi K."/>
            <person name="Samejima M."/>
            <person name="Held B.W."/>
            <person name="Barry K.W."/>
            <person name="LaButti K.M."/>
            <person name="Lapidus A."/>
            <person name="Lindquist E.A."/>
            <person name="Lucas S.M."/>
            <person name="Riley R."/>
            <person name="Salamov A.A."/>
            <person name="Hoffmeister D."/>
            <person name="Schwenk D."/>
            <person name="Hadar Y."/>
            <person name="Yarden O."/>
            <person name="de Vries R.P."/>
            <person name="Wiebenga A."/>
            <person name="Stenlid J."/>
            <person name="Eastwood D."/>
            <person name="Grigoriev I.V."/>
            <person name="Berka R.M."/>
            <person name="Blanchette R.A."/>
            <person name="Kersten P."/>
            <person name="Martinez A.T."/>
            <person name="Vicuna R."/>
            <person name="Cullen D."/>
        </authorList>
    </citation>
    <scope>NUCLEOTIDE SEQUENCE [LARGE SCALE GENOMIC DNA]</scope>
    <source>
        <strain evidence="2 3">B</strain>
    </source>
</reference>
<dbReference type="HOGENOM" id="CLU_1992357_0_0_1"/>
<accession>M2QKP8</accession>
<name>M2QKP8_CERS8</name>
<dbReference type="EMBL" id="KB445796">
    <property type="protein sequence ID" value="EMD37603.1"/>
    <property type="molecule type" value="Genomic_DNA"/>
</dbReference>
<dbReference type="OrthoDB" id="10561672at2759"/>
<feature type="region of interest" description="Disordered" evidence="1">
    <location>
        <begin position="72"/>
        <end position="92"/>
    </location>
</feature>
<protein>
    <submittedName>
        <fullName evidence="2">Uncharacterized protein</fullName>
    </submittedName>
</protein>
<proteinExistence type="predicted"/>
<dbReference type="AlphaFoldDB" id="M2QKP8"/>
<evidence type="ECO:0000313" key="3">
    <source>
        <dbReference type="Proteomes" id="UP000016930"/>
    </source>
</evidence>
<organism evidence="2 3">
    <name type="scientific">Ceriporiopsis subvermispora (strain B)</name>
    <name type="common">White-rot fungus</name>
    <name type="synonym">Gelatoporia subvermispora</name>
    <dbReference type="NCBI Taxonomy" id="914234"/>
    <lineage>
        <taxon>Eukaryota</taxon>
        <taxon>Fungi</taxon>
        <taxon>Dikarya</taxon>
        <taxon>Basidiomycota</taxon>
        <taxon>Agaricomycotina</taxon>
        <taxon>Agaricomycetes</taxon>
        <taxon>Polyporales</taxon>
        <taxon>Gelatoporiaceae</taxon>
        <taxon>Gelatoporia</taxon>
    </lineage>
</organism>
<keyword evidence="3" id="KW-1185">Reference proteome</keyword>
<dbReference type="Proteomes" id="UP000016930">
    <property type="component" value="Unassembled WGS sequence"/>
</dbReference>